<evidence type="ECO:0000256" key="8">
    <source>
        <dbReference type="SAM" id="Phobius"/>
    </source>
</evidence>
<evidence type="ECO:0000256" key="6">
    <source>
        <dbReference type="ARBA" id="ARBA00023170"/>
    </source>
</evidence>
<keyword evidence="3 8" id="KW-0812">Transmembrane</keyword>
<evidence type="ECO:0000256" key="1">
    <source>
        <dbReference type="ARBA" id="ARBA00004651"/>
    </source>
</evidence>
<feature type="transmembrane region" description="Helical" evidence="8">
    <location>
        <begin position="554"/>
        <end position="574"/>
    </location>
</feature>
<name>A0ABD2AY04_VESSQ</name>
<keyword evidence="10" id="KW-1185">Reference proteome</keyword>
<feature type="transmembrane region" description="Helical" evidence="8">
    <location>
        <begin position="594"/>
        <end position="613"/>
    </location>
</feature>
<organism evidence="9 10">
    <name type="scientific">Vespula squamosa</name>
    <name type="common">Southern yellow jacket</name>
    <name type="synonym">Wasp</name>
    <dbReference type="NCBI Taxonomy" id="30214"/>
    <lineage>
        <taxon>Eukaryota</taxon>
        <taxon>Metazoa</taxon>
        <taxon>Ecdysozoa</taxon>
        <taxon>Arthropoda</taxon>
        <taxon>Hexapoda</taxon>
        <taxon>Insecta</taxon>
        <taxon>Pterygota</taxon>
        <taxon>Neoptera</taxon>
        <taxon>Endopterygota</taxon>
        <taxon>Hymenoptera</taxon>
        <taxon>Apocrita</taxon>
        <taxon>Aculeata</taxon>
        <taxon>Vespoidea</taxon>
        <taxon>Vespidae</taxon>
        <taxon>Vespinae</taxon>
        <taxon>Vespula</taxon>
    </lineage>
</organism>
<dbReference type="AlphaFoldDB" id="A0ABD2AY04"/>
<evidence type="ECO:0000256" key="3">
    <source>
        <dbReference type="ARBA" id="ARBA00022692"/>
    </source>
</evidence>
<sequence length="917" mass="108723">MGLYRSEISKDQTMYKLSIIYLSMFLHIYSFMIEFLLVIEFCTIIRCIKFEFQRANKLLEDSNVQCSITKELIEQREPYGSLSIERSLFVCSEQLLNSPSLRQTQSRLKIARHKINSNKTLLRTIRQIHLELYRVSKRFSNMYGIQISLEIGMCVILVIFVLYRFYAKYRAKTYDINELIFEFINIIFLCLQYTIKIFIINYICDKTRNEVEIFSLQMMQCRNPYSAYGLYNLNCKHICSSIHETDMAGILATVTFVGNALFYIIALFNGLMRRKRLKLFIEQLETCTQKIDELNISRTYISFFQYHLILCDILWFYDTEISIEYRFILYFFDNYPLIVTMVNDVTFVFWIRQINFGQLNAVLQSMLTTTIDSPQHKRVLRMKDNWENDSSLSMIYGTYKANENLLKLKRVKRIHLELIKCARIITKAYGILILMSTTLSAVFIIVLLYFLYTIVFTYNGENWREISFVLSYWIAFFFVKIFMINNICETTVAEIRDFAFQLTQNRLTFTACGFYDLDHTFICDFQRTIMPLIIANSVVCTGLLEYFVDQPIRIIGFFYAMFCSVYYSILFYTFKEILDVSVRVQSAKVGRIITKFRFVNNAFVYVIAIFVGLSKRKRIKLFIGQLETCTRETDELNIPRNYSSLFRYQCIIGIFIIFMISGLIIDNLYWYADINLPFSYILTLQFHYFDNYPYIVTMITDFTFVFWIKCIKMKFGQLNAVLQSMLTTTIDSPQHKRVLRMKDNWEDDSLLSTVYRTYKANENLLKLKRIKRIHLELMKCARITNEAYEMRILTSISSCVIFIITFLYSLYSVSITNSYNNWMNEFYSHFYWIFYFAIKIFAINNICETTIAEIRDFAFQLTQNRLTFTACGFYDLDHTFICGAIGSITTYLVILIQIGDKPKVFFNDMNYNSTSRI</sequence>
<feature type="transmembrane region" description="Helical" evidence="8">
    <location>
        <begin position="143"/>
        <end position="163"/>
    </location>
</feature>
<dbReference type="GO" id="GO:0005886">
    <property type="term" value="C:plasma membrane"/>
    <property type="evidence" value="ECO:0007669"/>
    <property type="project" value="UniProtKB-SubCell"/>
</dbReference>
<protein>
    <submittedName>
        <fullName evidence="9">Gustatory receptor for sugar taste 43a-like</fullName>
    </submittedName>
</protein>
<keyword evidence="6" id="KW-0675">Receptor</keyword>
<accession>A0ABD2AY04</accession>
<evidence type="ECO:0000256" key="2">
    <source>
        <dbReference type="ARBA" id="ARBA00022475"/>
    </source>
</evidence>
<evidence type="ECO:0000256" key="7">
    <source>
        <dbReference type="ARBA" id="ARBA00023224"/>
    </source>
</evidence>
<feature type="transmembrane region" description="Helical" evidence="8">
    <location>
        <begin position="428"/>
        <end position="454"/>
    </location>
</feature>
<feature type="transmembrane region" description="Helical" evidence="8">
    <location>
        <begin position="792"/>
        <end position="810"/>
    </location>
</feature>
<feature type="transmembrane region" description="Helical" evidence="8">
    <location>
        <begin position="183"/>
        <end position="204"/>
    </location>
</feature>
<dbReference type="Proteomes" id="UP001607302">
    <property type="component" value="Unassembled WGS sequence"/>
</dbReference>
<feature type="transmembrane region" description="Helical" evidence="8">
    <location>
        <begin position="20"/>
        <end position="48"/>
    </location>
</feature>
<feature type="transmembrane region" description="Helical" evidence="8">
    <location>
        <begin position="249"/>
        <end position="271"/>
    </location>
</feature>
<evidence type="ECO:0000256" key="5">
    <source>
        <dbReference type="ARBA" id="ARBA00023136"/>
    </source>
</evidence>
<evidence type="ECO:0000256" key="4">
    <source>
        <dbReference type="ARBA" id="ARBA00022989"/>
    </source>
</evidence>
<keyword evidence="5 8" id="KW-0472">Membrane</keyword>
<evidence type="ECO:0000313" key="10">
    <source>
        <dbReference type="Proteomes" id="UP001607302"/>
    </source>
</evidence>
<comment type="subcellular location">
    <subcellularLocation>
        <location evidence="1">Cell membrane</location>
        <topology evidence="1">Multi-pass membrane protein</topology>
    </subcellularLocation>
</comment>
<feature type="transmembrane region" description="Helical" evidence="8">
    <location>
        <begin position="692"/>
        <end position="708"/>
    </location>
</feature>
<comment type="caution">
    <text evidence="9">The sequence shown here is derived from an EMBL/GenBank/DDBJ whole genome shotgun (WGS) entry which is preliminary data.</text>
</comment>
<keyword evidence="2" id="KW-1003">Cell membrane</keyword>
<proteinExistence type="predicted"/>
<dbReference type="PANTHER" id="PTHR21143">
    <property type="entry name" value="INVERTEBRATE GUSTATORY RECEPTOR"/>
    <property type="match status" value="1"/>
</dbReference>
<dbReference type="InterPro" id="IPR013604">
    <property type="entry name" value="7TM_chemorcpt"/>
</dbReference>
<reference evidence="9 10" key="1">
    <citation type="journal article" date="2024" name="Ann. Entomol. Soc. Am.">
        <title>Genomic analyses of the southern and eastern yellowjacket wasps (Hymenoptera: Vespidae) reveal evolutionary signatures of social life.</title>
        <authorList>
            <person name="Catto M.A."/>
            <person name="Caine P.B."/>
            <person name="Orr S.E."/>
            <person name="Hunt B.G."/>
            <person name="Goodisman M.A.D."/>
        </authorList>
    </citation>
    <scope>NUCLEOTIDE SEQUENCE [LARGE SCALE GENOMIC DNA]</scope>
    <source>
        <strain evidence="9">233</strain>
        <tissue evidence="9">Head and thorax</tissue>
    </source>
</reference>
<dbReference type="PANTHER" id="PTHR21143:SF132">
    <property type="entry name" value="GUSTATORY AND PHEROMONE RECEPTOR 33A"/>
    <property type="match status" value="1"/>
</dbReference>
<keyword evidence="7" id="KW-0807">Transducer</keyword>
<feature type="transmembrane region" description="Helical" evidence="8">
    <location>
        <begin position="650"/>
        <end position="672"/>
    </location>
</feature>
<dbReference type="EMBL" id="JAUDFV010000138">
    <property type="protein sequence ID" value="KAL2725483.1"/>
    <property type="molecule type" value="Genomic_DNA"/>
</dbReference>
<dbReference type="Pfam" id="PF08395">
    <property type="entry name" value="7tm_7"/>
    <property type="match status" value="3"/>
</dbReference>
<feature type="transmembrane region" description="Helical" evidence="8">
    <location>
        <begin position="466"/>
        <end position="488"/>
    </location>
</feature>
<evidence type="ECO:0000313" key="9">
    <source>
        <dbReference type="EMBL" id="KAL2725483.1"/>
    </source>
</evidence>
<feature type="transmembrane region" description="Helical" evidence="8">
    <location>
        <begin position="830"/>
        <end position="847"/>
    </location>
</feature>
<gene>
    <name evidence="9" type="ORF">V1478_008156</name>
</gene>
<dbReference type="GO" id="GO:0007165">
    <property type="term" value="P:signal transduction"/>
    <property type="evidence" value="ECO:0007669"/>
    <property type="project" value="UniProtKB-KW"/>
</dbReference>
<keyword evidence="4 8" id="KW-1133">Transmembrane helix</keyword>